<protein>
    <recommendedName>
        <fullName evidence="1">Transposase IS204/IS1001/IS1096/IS1165 DDE domain-containing protein</fullName>
    </recommendedName>
</protein>
<evidence type="ECO:0000259" key="1">
    <source>
        <dbReference type="Pfam" id="PF01610"/>
    </source>
</evidence>
<dbReference type="EMBL" id="LWQU01000036">
    <property type="protein sequence ID" value="OAN63801.1"/>
    <property type="molecule type" value="Genomic_DNA"/>
</dbReference>
<name>A0A178MYF6_9PROT</name>
<reference evidence="2 3" key="1">
    <citation type="submission" date="2016-04" db="EMBL/GenBank/DDBJ databases">
        <title>Draft genome sequence of freshwater magnetotactic bacteria Magnetospirillum marisnigri SP-1 and Magnetospirillum moscoviense BB-1.</title>
        <authorList>
            <person name="Koziaeva V."/>
            <person name="Dziuba M.V."/>
            <person name="Ivanov T.M."/>
            <person name="Kuznetsov B."/>
            <person name="Grouzdev D.S."/>
        </authorList>
    </citation>
    <scope>NUCLEOTIDE SEQUENCE [LARGE SCALE GENOMIC DNA]</scope>
    <source>
        <strain evidence="2 3">BB-1</strain>
    </source>
</reference>
<dbReference type="Pfam" id="PF01610">
    <property type="entry name" value="DDE_Tnp_ISL3"/>
    <property type="match status" value="1"/>
</dbReference>
<evidence type="ECO:0000313" key="3">
    <source>
        <dbReference type="Proteomes" id="UP000078543"/>
    </source>
</evidence>
<dbReference type="Proteomes" id="UP000078543">
    <property type="component" value="Unassembled WGS sequence"/>
</dbReference>
<evidence type="ECO:0000313" key="2">
    <source>
        <dbReference type="EMBL" id="OAN63801.1"/>
    </source>
</evidence>
<dbReference type="InterPro" id="IPR002560">
    <property type="entry name" value="Transposase_DDE"/>
</dbReference>
<feature type="domain" description="Transposase IS204/IS1001/IS1096/IS1165 DDE" evidence="1">
    <location>
        <begin position="7"/>
        <end position="65"/>
    </location>
</feature>
<organism evidence="2 3">
    <name type="scientific">Magnetospirillum moscoviense</name>
    <dbReference type="NCBI Taxonomy" id="1437059"/>
    <lineage>
        <taxon>Bacteria</taxon>
        <taxon>Pseudomonadati</taxon>
        <taxon>Pseudomonadota</taxon>
        <taxon>Alphaproteobacteria</taxon>
        <taxon>Rhodospirillales</taxon>
        <taxon>Rhodospirillaceae</taxon>
        <taxon>Magnetospirillum</taxon>
    </lineage>
</organism>
<accession>A0A178MYF6</accession>
<proteinExistence type="predicted"/>
<sequence>MIGDNTILDPIRKALGTVENHRSRILERWTSTHSNARLEGFNGLFQAARARARGYRNTTTFATMIYLIAAPLGDLFKST</sequence>
<comment type="caution">
    <text evidence="2">The sequence shown here is derived from an EMBL/GenBank/DDBJ whole genome shotgun (WGS) entry which is preliminary data.</text>
</comment>
<dbReference type="AlphaFoldDB" id="A0A178MYF6"/>
<gene>
    <name evidence="2" type="ORF">A6A05_19080</name>
</gene>
<keyword evidence="3" id="KW-1185">Reference proteome</keyword>
<dbReference type="STRING" id="1437059.A6A05_19080"/>